<evidence type="ECO:0000313" key="3">
    <source>
        <dbReference type="Proteomes" id="UP000736672"/>
    </source>
</evidence>
<accession>A0A9P9R7Q4</accession>
<evidence type="ECO:0000313" key="2">
    <source>
        <dbReference type="EMBL" id="KAH7268734.1"/>
    </source>
</evidence>
<dbReference type="OrthoDB" id="5234017at2759"/>
<keyword evidence="3" id="KW-1185">Reference proteome</keyword>
<feature type="compositionally biased region" description="Basic residues" evidence="1">
    <location>
        <begin position="147"/>
        <end position="161"/>
    </location>
</feature>
<dbReference type="EMBL" id="JAGTJS010000005">
    <property type="protein sequence ID" value="KAH7268734.1"/>
    <property type="molecule type" value="Genomic_DNA"/>
</dbReference>
<organism evidence="2 3">
    <name type="scientific">Fusarium solani</name>
    <name type="common">Filamentous fungus</name>
    <dbReference type="NCBI Taxonomy" id="169388"/>
    <lineage>
        <taxon>Eukaryota</taxon>
        <taxon>Fungi</taxon>
        <taxon>Dikarya</taxon>
        <taxon>Ascomycota</taxon>
        <taxon>Pezizomycotina</taxon>
        <taxon>Sordariomycetes</taxon>
        <taxon>Hypocreomycetidae</taxon>
        <taxon>Hypocreales</taxon>
        <taxon>Nectriaceae</taxon>
        <taxon>Fusarium</taxon>
        <taxon>Fusarium solani species complex</taxon>
    </lineage>
</organism>
<evidence type="ECO:0000256" key="1">
    <source>
        <dbReference type="SAM" id="MobiDB-lite"/>
    </source>
</evidence>
<reference evidence="2" key="1">
    <citation type="journal article" date="2021" name="Nat. Commun.">
        <title>Genetic determinants of endophytism in the Arabidopsis root mycobiome.</title>
        <authorList>
            <person name="Mesny F."/>
            <person name="Miyauchi S."/>
            <person name="Thiergart T."/>
            <person name="Pickel B."/>
            <person name="Atanasova L."/>
            <person name="Karlsson M."/>
            <person name="Huettel B."/>
            <person name="Barry K.W."/>
            <person name="Haridas S."/>
            <person name="Chen C."/>
            <person name="Bauer D."/>
            <person name="Andreopoulos W."/>
            <person name="Pangilinan J."/>
            <person name="LaButti K."/>
            <person name="Riley R."/>
            <person name="Lipzen A."/>
            <person name="Clum A."/>
            <person name="Drula E."/>
            <person name="Henrissat B."/>
            <person name="Kohler A."/>
            <person name="Grigoriev I.V."/>
            <person name="Martin F.M."/>
            <person name="Hacquard S."/>
        </authorList>
    </citation>
    <scope>NUCLEOTIDE SEQUENCE</scope>
    <source>
        <strain evidence="2">FSSC 5 MPI-SDFR-AT-0091</strain>
    </source>
</reference>
<dbReference type="Proteomes" id="UP000736672">
    <property type="component" value="Unassembled WGS sequence"/>
</dbReference>
<dbReference type="AlphaFoldDB" id="A0A9P9R7Q4"/>
<protein>
    <submittedName>
        <fullName evidence="2">Uncharacterized protein</fullName>
    </submittedName>
</protein>
<name>A0A9P9R7Q4_FUSSL</name>
<feature type="region of interest" description="Disordered" evidence="1">
    <location>
        <begin position="147"/>
        <end position="171"/>
    </location>
</feature>
<sequence length="356" mass="39831">MPFPKRHALNDMHLHTVLQILELWNYISSCPACADLPILRAVMAEHRDFLGSLETAKVSGPVRLSITKQSLSAESFAHPPQLNFLRDRIFQVIGRIRDTWAAVLSRPHDVDLLNLQGSMACYDNLLSDLEGQQRLVAEDAVIHVKIKRRRSPSPQSSRKRHNGGEQSTDILSSQALRIPGNQHCRDGVFRGLLAMSYGQINRPDAITHPREGELYFAYRKQSQRWLVALLLPHTGLAGASASRTLGSLGLLKSLPEPLTFDADAQQLKWRDGYEDGGPLSSKQEFPVAFFAGPDFPDKSAVGWVTAEELRILNESCLNPSVIPHWRVVRAFLERRTVFRALQDRIGESPSLSGTHL</sequence>
<comment type="caution">
    <text evidence="2">The sequence shown here is derived from an EMBL/GenBank/DDBJ whole genome shotgun (WGS) entry which is preliminary data.</text>
</comment>
<proteinExistence type="predicted"/>
<gene>
    <name evidence="2" type="ORF">B0J15DRAFT_462733</name>
</gene>